<keyword evidence="7" id="KW-0378">Hydrolase</keyword>
<evidence type="ECO:0000256" key="11">
    <source>
        <dbReference type="ARBA" id="ARBA00023136"/>
    </source>
</evidence>
<evidence type="ECO:0000256" key="4">
    <source>
        <dbReference type="ARBA" id="ARBA00022670"/>
    </source>
</evidence>
<sequence length="467" mass="52292">MNQEIQLKALVHKNENKYFWLVLVISLLTYIGFVMSIVGIFIIVGLFALSLFLHALSIGYIRMNAVKLTERQFPDVYEQTKELCEKMGISSVPDVYVMESAGALNAFATRFFGKNMVVVYSEIFELTTRGAKDELAFVIAHELAHIKRNHLSKMLFILPAMWIPGIAELYLRACEYTCDRYAAYYIGNREAAKNSLTILAVGKALYQRVDRTEYLDQVNQEKGFFVWLSEVLSTHPPLPKRIYEIALFFDEPEQTVIVKKTRKLVWLWIPAALLTFGLIVAGSVYGIEKLSDFAFSDEYEEVEESETPAGDIPPVIEAAVKGDTAKVSAFIQKGGDVHITDNQGYTPLHWAVLDSNKEMVDLLLKAGADPNEEDDYGMTPFTAAAQQGNAEMVERLAKAGGELNYQSADDETTPLLYAVFSEDAATVETLLKLGADPEYRDSENMTVLMYAIESGDRDIIALLKKAS</sequence>
<evidence type="ECO:0000256" key="3">
    <source>
        <dbReference type="ARBA" id="ARBA00022475"/>
    </source>
</evidence>
<dbReference type="Pfam" id="PF12796">
    <property type="entry name" value="Ank_2"/>
    <property type="match status" value="1"/>
</dbReference>
<keyword evidence="11 13" id="KW-0472">Membrane</keyword>
<comment type="caution">
    <text evidence="15">The sequence shown here is derived from an EMBL/GenBank/DDBJ whole genome shotgun (WGS) entry which is preliminary data.</text>
</comment>
<reference evidence="15 16" key="1">
    <citation type="submission" date="2023-07" db="EMBL/GenBank/DDBJ databases">
        <title>Bacillus lucianemedeirus sp. nov, a new species isolated from an immunobiological production facility.</title>
        <authorList>
            <person name="Costa L.V."/>
            <person name="Miranda R.V.S.L."/>
            <person name="Brandao M.L.L."/>
            <person name="Reis C.M.F."/>
            <person name="Frazao A.M."/>
            <person name="Cruz F.V."/>
            <person name="Baio P.V.P."/>
            <person name="Veras J.F.C."/>
            <person name="Ramos J.N."/>
            <person name="Vieira V."/>
        </authorList>
    </citation>
    <scope>NUCLEOTIDE SEQUENCE [LARGE SCALE GENOMIC DNA]</scope>
    <source>
        <strain evidence="15 16">B190/17</strain>
    </source>
</reference>
<gene>
    <name evidence="15" type="ORF">QYG89_02660</name>
</gene>
<evidence type="ECO:0000256" key="12">
    <source>
        <dbReference type="PROSITE-ProRule" id="PRU00023"/>
    </source>
</evidence>
<evidence type="ECO:0000256" key="6">
    <source>
        <dbReference type="ARBA" id="ARBA00022723"/>
    </source>
</evidence>
<keyword evidence="6" id="KW-0479">Metal-binding</keyword>
<dbReference type="InterPro" id="IPR050083">
    <property type="entry name" value="HtpX_protease"/>
</dbReference>
<keyword evidence="8" id="KW-0862">Zinc</keyword>
<evidence type="ECO:0000256" key="10">
    <source>
        <dbReference type="ARBA" id="ARBA00023049"/>
    </source>
</evidence>
<evidence type="ECO:0000256" key="13">
    <source>
        <dbReference type="SAM" id="Phobius"/>
    </source>
</evidence>
<keyword evidence="12" id="KW-0040">ANK repeat</keyword>
<feature type="transmembrane region" description="Helical" evidence="13">
    <location>
        <begin position="264"/>
        <end position="287"/>
    </location>
</feature>
<dbReference type="InterPro" id="IPR001915">
    <property type="entry name" value="Peptidase_M48"/>
</dbReference>
<keyword evidence="16" id="KW-1185">Reference proteome</keyword>
<dbReference type="SMART" id="SM00248">
    <property type="entry name" value="ANK"/>
    <property type="match status" value="5"/>
</dbReference>
<dbReference type="RefSeq" id="WP_404314263.1">
    <property type="nucleotide sequence ID" value="NZ_JAUIYO010000001.1"/>
</dbReference>
<dbReference type="Gene3D" id="1.25.40.20">
    <property type="entry name" value="Ankyrin repeat-containing domain"/>
    <property type="match status" value="1"/>
</dbReference>
<feature type="repeat" description="ANK" evidence="12">
    <location>
        <begin position="410"/>
        <end position="442"/>
    </location>
</feature>
<name>A0ABW8I5X5_9BACI</name>
<dbReference type="Gene3D" id="3.30.2010.10">
    <property type="entry name" value="Metalloproteases ('zincins'), catalytic domain"/>
    <property type="match status" value="1"/>
</dbReference>
<organism evidence="15 16">
    <name type="scientific">Bacillus lumedeiriae</name>
    <dbReference type="NCBI Taxonomy" id="3058829"/>
    <lineage>
        <taxon>Bacteria</taxon>
        <taxon>Bacillati</taxon>
        <taxon>Bacillota</taxon>
        <taxon>Bacilli</taxon>
        <taxon>Bacillales</taxon>
        <taxon>Bacillaceae</taxon>
        <taxon>Bacillus</taxon>
    </lineage>
</organism>
<evidence type="ECO:0000256" key="2">
    <source>
        <dbReference type="ARBA" id="ARBA00004651"/>
    </source>
</evidence>
<feature type="transmembrane region" description="Helical" evidence="13">
    <location>
        <begin position="20"/>
        <end position="53"/>
    </location>
</feature>
<proteinExistence type="predicted"/>
<accession>A0ABW8I5X5</accession>
<dbReference type="Proteomes" id="UP001619911">
    <property type="component" value="Unassembled WGS sequence"/>
</dbReference>
<dbReference type="InterPro" id="IPR036770">
    <property type="entry name" value="Ankyrin_rpt-contain_sf"/>
</dbReference>
<keyword evidence="4" id="KW-0645">Protease</keyword>
<evidence type="ECO:0000256" key="7">
    <source>
        <dbReference type="ARBA" id="ARBA00022801"/>
    </source>
</evidence>
<evidence type="ECO:0000259" key="14">
    <source>
        <dbReference type="Pfam" id="PF01435"/>
    </source>
</evidence>
<dbReference type="Pfam" id="PF00023">
    <property type="entry name" value="Ank"/>
    <property type="match status" value="1"/>
</dbReference>
<evidence type="ECO:0000256" key="8">
    <source>
        <dbReference type="ARBA" id="ARBA00022833"/>
    </source>
</evidence>
<feature type="domain" description="Peptidase M48" evidence="14">
    <location>
        <begin position="165"/>
        <end position="245"/>
    </location>
</feature>
<dbReference type="CDD" id="cd07325">
    <property type="entry name" value="M48_Ste24p_like"/>
    <property type="match status" value="1"/>
</dbReference>
<keyword evidence="9 13" id="KW-1133">Transmembrane helix</keyword>
<dbReference type="SUPFAM" id="SSF48403">
    <property type="entry name" value="Ankyrin repeat"/>
    <property type="match status" value="1"/>
</dbReference>
<protein>
    <submittedName>
        <fullName evidence="15">M48 family metallopeptidase</fullName>
    </submittedName>
</protein>
<feature type="repeat" description="ANK" evidence="12">
    <location>
        <begin position="376"/>
        <end position="408"/>
    </location>
</feature>
<evidence type="ECO:0000313" key="16">
    <source>
        <dbReference type="Proteomes" id="UP001619911"/>
    </source>
</evidence>
<dbReference type="PANTHER" id="PTHR43221:SF1">
    <property type="entry name" value="PROTEASE HTPX"/>
    <property type="match status" value="1"/>
</dbReference>
<dbReference type="EMBL" id="JAUIYO010000001">
    <property type="protein sequence ID" value="MFK2824600.1"/>
    <property type="molecule type" value="Genomic_DNA"/>
</dbReference>
<evidence type="ECO:0000313" key="15">
    <source>
        <dbReference type="EMBL" id="MFK2824600.1"/>
    </source>
</evidence>
<evidence type="ECO:0000256" key="5">
    <source>
        <dbReference type="ARBA" id="ARBA00022692"/>
    </source>
</evidence>
<feature type="domain" description="Peptidase M48" evidence="14">
    <location>
        <begin position="71"/>
        <end position="157"/>
    </location>
</feature>
<dbReference type="Pfam" id="PF01435">
    <property type="entry name" value="Peptidase_M48"/>
    <property type="match status" value="2"/>
</dbReference>
<evidence type="ECO:0000256" key="9">
    <source>
        <dbReference type="ARBA" id="ARBA00022989"/>
    </source>
</evidence>
<keyword evidence="10" id="KW-0482">Metalloprotease</keyword>
<comment type="cofactor">
    <cofactor evidence="1">
        <name>Zn(2+)</name>
        <dbReference type="ChEBI" id="CHEBI:29105"/>
    </cofactor>
</comment>
<feature type="repeat" description="ANK" evidence="12">
    <location>
        <begin position="343"/>
        <end position="375"/>
    </location>
</feature>
<evidence type="ECO:0000256" key="1">
    <source>
        <dbReference type="ARBA" id="ARBA00001947"/>
    </source>
</evidence>
<dbReference type="PROSITE" id="PS50088">
    <property type="entry name" value="ANK_REPEAT"/>
    <property type="match status" value="3"/>
</dbReference>
<dbReference type="PROSITE" id="PS50297">
    <property type="entry name" value="ANK_REP_REGION"/>
    <property type="match status" value="3"/>
</dbReference>
<dbReference type="InterPro" id="IPR002110">
    <property type="entry name" value="Ankyrin_rpt"/>
</dbReference>
<comment type="subcellular location">
    <subcellularLocation>
        <location evidence="2">Cell membrane</location>
        <topology evidence="2">Multi-pass membrane protein</topology>
    </subcellularLocation>
</comment>
<keyword evidence="3" id="KW-1003">Cell membrane</keyword>
<keyword evidence="5 13" id="KW-0812">Transmembrane</keyword>
<dbReference type="PANTHER" id="PTHR43221">
    <property type="entry name" value="PROTEASE HTPX"/>
    <property type="match status" value="1"/>
</dbReference>